<reference evidence="1" key="2">
    <citation type="submission" date="2025-08" db="UniProtKB">
        <authorList>
            <consortium name="Ensembl"/>
        </authorList>
    </citation>
    <scope>IDENTIFICATION</scope>
</reference>
<keyword evidence="2" id="KW-1185">Reference proteome</keyword>
<dbReference type="Proteomes" id="UP000233100">
    <property type="component" value="Chromosome 14"/>
</dbReference>
<dbReference type="AlphaFoldDB" id="A0A7N9D4W0"/>
<proteinExistence type="predicted"/>
<name>A0A7N9D4W0_MACFA</name>
<reference evidence="1 2" key="1">
    <citation type="submission" date="2013-03" db="EMBL/GenBank/DDBJ databases">
        <authorList>
            <person name="Warren W."/>
            <person name="Wilson R.K."/>
        </authorList>
    </citation>
    <scope>NUCLEOTIDE SEQUENCE</scope>
</reference>
<reference evidence="1" key="3">
    <citation type="submission" date="2025-09" db="UniProtKB">
        <authorList>
            <consortium name="Ensembl"/>
        </authorList>
    </citation>
    <scope>IDENTIFICATION</scope>
</reference>
<evidence type="ECO:0000313" key="2">
    <source>
        <dbReference type="Proteomes" id="UP000233100"/>
    </source>
</evidence>
<dbReference type="Ensembl" id="ENSMFAT00000045903.2">
    <property type="protein sequence ID" value="ENSMFAP00000059598.1"/>
    <property type="gene ID" value="ENSMFAG00000012569.2"/>
</dbReference>
<accession>A0A7N9D4W0</accession>
<dbReference type="GeneTree" id="ENSGT01150000287111"/>
<sequence length="59" mass="6637">MAQSWLTATSASGIQQQSQLLRRLRQENRLNPGGGGCSELRSRYCIPAWVTEWDSISKN</sequence>
<organism evidence="1 2">
    <name type="scientific">Macaca fascicularis</name>
    <name type="common">Crab-eating macaque</name>
    <name type="synonym">Cynomolgus monkey</name>
    <dbReference type="NCBI Taxonomy" id="9541"/>
    <lineage>
        <taxon>Eukaryota</taxon>
        <taxon>Metazoa</taxon>
        <taxon>Chordata</taxon>
        <taxon>Craniata</taxon>
        <taxon>Vertebrata</taxon>
        <taxon>Euteleostomi</taxon>
        <taxon>Mammalia</taxon>
        <taxon>Eutheria</taxon>
        <taxon>Euarchontoglires</taxon>
        <taxon>Primates</taxon>
        <taxon>Haplorrhini</taxon>
        <taxon>Catarrhini</taxon>
        <taxon>Cercopithecidae</taxon>
        <taxon>Cercopithecinae</taxon>
        <taxon>Macaca</taxon>
    </lineage>
</organism>
<evidence type="ECO:0000313" key="1">
    <source>
        <dbReference type="Ensembl" id="ENSMFAP00000059598.1"/>
    </source>
</evidence>
<protein>
    <submittedName>
        <fullName evidence="1">Uncharacterized protein</fullName>
    </submittedName>
</protein>